<evidence type="ECO:0000256" key="7">
    <source>
        <dbReference type="ARBA" id="ARBA00023136"/>
    </source>
</evidence>
<dbReference type="PANTHER" id="PTHR21461">
    <property type="entry name" value="GLYCOSYLTRANSFERASE FAMILY 92 PROTEIN"/>
    <property type="match status" value="1"/>
</dbReference>
<feature type="chain" id="PRO_5029728870" description="Glycosyltransferase family 92 protein" evidence="9">
    <location>
        <begin position="25"/>
        <end position="512"/>
    </location>
</feature>
<protein>
    <recommendedName>
        <fullName evidence="8">Glycosyltransferase family 92 protein</fullName>
        <ecNumber evidence="8">2.4.1.-</ecNumber>
    </recommendedName>
</protein>
<evidence type="ECO:0000256" key="8">
    <source>
        <dbReference type="RuleBase" id="RU366017"/>
    </source>
</evidence>
<keyword evidence="5" id="KW-0812">Transmembrane</keyword>
<dbReference type="PANTHER" id="PTHR21461:SF69">
    <property type="entry name" value="GLYCOSYLTRANSFERASE FAMILY 92 PROTEIN"/>
    <property type="match status" value="1"/>
</dbReference>
<dbReference type="EMBL" id="VXIV02000537">
    <property type="protein sequence ID" value="KAF6037641.1"/>
    <property type="molecule type" value="Genomic_DNA"/>
</dbReference>
<dbReference type="GO" id="GO:0016020">
    <property type="term" value="C:membrane"/>
    <property type="evidence" value="ECO:0007669"/>
    <property type="project" value="UniProtKB-SubCell"/>
</dbReference>
<reference evidence="10" key="1">
    <citation type="submission" date="2020-06" db="EMBL/GenBank/DDBJ databases">
        <title>Draft genome of Bugula neritina, a colonial animal packing powerful symbionts and potential medicines.</title>
        <authorList>
            <person name="Rayko M."/>
        </authorList>
    </citation>
    <scope>NUCLEOTIDE SEQUENCE [LARGE SCALE GENOMIC DNA]</scope>
    <source>
        <strain evidence="10">Kwan_BN1</strain>
    </source>
</reference>
<evidence type="ECO:0000256" key="9">
    <source>
        <dbReference type="SAM" id="SignalP"/>
    </source>
</evidence>
<evidence type="ECO:0000256" key="6">
    <source>
        <dbReference type="ARBA" id="ARBA00022989"/>
    </source>
</evidence>
<proteinExistence type="inferred from homology"/>
<dbReference type="EC" id="2.4.1.-" evidence="8"/>
<dbReference type="OrthoDB" id="6232146at2759"/>
<keyword evidence="3 8" id="KW-0328">Glycosyltransferase</keyword>
<dbReference type="Proteomes" id="UP000593567">
    <property type="component" value="Unassembled WGS sequence"/>
</dbReference>
<evidence type="ECO:0000256" key="5">
    <source>
        <dbReference type="ARBA" id="ARBA00022692"/>
    </source>
</evidence>
<comment type="caution">
    <text evidence="10">The sequence shown here is derived from an EMBL/GenBank/DDBJ whole genome shotgun (WGS) entry which is preliminary data.</text>
</comment>
<keyword evidence="9" id="KW-0732">Signal</keyword>
<evidence type="ECO:0000256" key="1">
    <source>
        <dbReference type="ARBA" id="ARBA00004167"/>
    </source>
</evidence>
<dbReference type="GO" id="GO:0016757">
    <property type="term" value="F:glycosyltransferase activity"/>
    <property type="evidence" value="ECO:0007669"/>
    <property type="project" value="UniProtKB-UniRule"/>
</dbReference>
<dbReference type="AlphaFoldDB" id="A0A7J7KI96"/>
<evidence type="ECO:0000256" key="4">
    <source>
        <dbReference type="ARBA" id="ARBA00022679"/>
    </source>
</evidence>
<comment type="subcellular location">
    <subcellularLocation>
        <location evidence="1">Membrane</location>
        <topology evidence="1">Single-pass membrane protein</topology>
    </subcellularLocation>
</comment>
<keyword evidence="4 8" id="KW-0808">Transferase</keyword>
<organism evidence="10 11">
    <name type="scientific">Bugula neritina</name>
    <name type="common">Brown bryozoan</name>
    <name type="synonym">Sertularia neritina</name>
    <dbReference type="NCBI Taxonomy" id="10212"/>
    <lineage>
        <taxon>Eukaryota</taxon>
        <taxon>Metazoa</taxon>
        <taxon>Spiralia</taxon>
        <taxon>Lophotrochozoa</taxon>
        <taxon>Bryozoa</taxon>
        <taxon>Gymnolaemata</taxon>
        <taxon>Cheilostomatida</taxon>
        <taxon>Flustrina</taxon>
        <taxon>Buguloidea</taxon>
        <taxon>Bugulidae</taxon>
        <taxon>Bugula</taxon>
    </lineage>
</organism>
<dbReference type="GO" id="GO:0005737">
    <property type="term" value="C:cytoplasm"/>
    <property type="evidence" value="ECO:0007669"/>
    <property type="project" value="TreeGrafter"/>
</dbReference>
<keyword evidence="6" id="KW-1133">Transmembrane helix</keyword>
<feature type="signal peptide" evidence="9">
    <location>
        <begin position="1"/>
        <end position="24"/>
    </location>
</feature>
<keyword evidence="11" id="KW-1185">Reference proteome</keyword>
<evidence type="ECO:0000313" key="11">
    <source>
        <dbReference type="Proteomes" id="UP000593567"/>
    </source>
</evidence>
<comment type="similarity">
    <text evidence="2 8">Belongs to the glycosyltransferase 92 family.</text>
</comment>
<dbReference type="Pfam" id="PF01697">
    <property type="entry name" value="Glyco_transf_92"/>
    <property type="match status" value="1"/>
</dbReference>
<name>A0A7J7KI96_BUGNE</name>
<gene>
    <name evidence="10" type="ORF">EB796_004054</name>
</gene>
<evidence type="ECO:0000256" key="2">
    <source>
        <dbReference type="ARBA" id="ARBA00007647"/>
    </source>
</evidence>
<evidence type="ECO:0000256" key="3">
    <source>
        <dbReference type="ARBA" id="ARBA00022676"/>
    </source>
</evidence>
<dbReference type="InterPro" id="IPR008166">
    <property type="entry name" value="Glyco_transf_92"/>
</dbReference>
<evidence type="ECO:0000313" key="10">
    <source>
        <dbReference type="EMBL" id="KAF6037641.1"/>
    </source>
</evidence>
<keyword evidence="7" id="KW-0472">Membrane</keyword>
<accession>A0A7J7KI96</accession>
<sequence length="512" mass="58555">MRSSLKKGFVSAVVSLFLLFVIKSLHVEDFLVQTIAVHAQAVKVPAQAVKVPAQAVTENITQLFQQAVEADSISKVRIVQETAERNILEREEERIMKEKKSKHLNVDKQTYKHVVPHSEFQWLHKDKTVLIYSAHFDNRDGKIKIVGFKHRFKLSTSDIELVLCRYPDKSVVPMTTLYNVSVLQPRPHLQFNTWIWSCSWTGESPPTSLSLVTQSQRVLVSRVNVTYYLFPEGTQKSKQPVVCVKPMVNNYSDAYQLIEFIESSRLWGVGKIVLYPQSIYKPVILPVLEKYRKEGYIDVHWWTPPVPMESLHAYGQKSHNQHCLYTYMYRYEWAGFIDLDELIIANEQIGNIEFMIQAGVRSLLDSVSQSNVAGFILRSQMCITSLPDDPLFNTEKGSDLCKITSFRKTNCTPAMSPGVWSKPLVNTDGTEIVDIHMIRLPRPGFTPIDLDPSIGTVHHYRALSHDSLVLAQSPQYNVLKRNTHIYKDQVKQILPSMCNFNNPNIGEMNFAD</sequence>